<organism evidence="2 3">
    <name type="scientific">Brachybacterium alimentarium</name>
    <dbReference type="NCBI Taxonomy" id="47845"/>
    <lineage>
        <taxon>Bacteria</taxon>
        <taxon>Bacillati</taxon>
        <taxon>Actinomycetota</taxon>
        <taxon>Actinomycetes</taxon>
        <taxon>Micrococcales</taxon>
        <taxon>Dermabacteraceae</taxon>
        <taxon>Brachybacterium</taxon>
    </lineage>
</organism>
<evidence type="ECO:0000259" key="1">
    <source>
        <dbReference type="Pfam" id="PF16571"/>
    </source>
</evidence>
<dbReference type="AlphaFoldDB" id="A0A2A3YN58"/>
<protein>
    <recommendedName>
        <fullName evidence="1">Elongation factor G-binding protein C-terminal treble-clef zinc-finger domain-containing protein</fullName>
    </recommendedName>
</protein>
<comment type="caution">
    <text evidence="2">The sequence shown here is derived from an EMBL/GenBank/DDBJ whole genome shotgun (WGS) entry which is preliminary data.</text>
</comment>
<dbReference type="EMBL" id="NRGR01000005">
    <property type="protein sequence ID" value="PCC40786.1"/>
    <property type="molecule type" value="Genomic_DNA"/>
</dbReference>
<accession>A0A2A3YN58</accession>
<dbReference type="Proteomes" id="UP000218598">
    <property type="component" value="Unassembled WGS sequence"/>
</dbReference>
<sequence length="165" mass="18589">MIPLTENLIRSSFVNASKGDAKRAAIPSLDAVRWDELECFGWQDSRRPQLHYVVLEVDDQPVSIMLRGSDKTAARKMMCAWCEDIVDGLHAASFVAPLGGPGGRRGNTVGIWLCADFRCSRNVRRAPTAFESQTEDEHLLAFHREQRIQRLRERSESFARTVMAG</sequence>
<keyword evidence="3" id="KW-1185">Reference proteome</keyword>
<gene>
    <name evidence="2" type="ORF">CIK66_03220</name>
</gene>
<reference evidence="2 3" key="1">
    <citation type="journal article" date="2017" name="Elife">
        <title>Extensive horizontal gene transfer in cheese-associated bacteria.</title>
        <authorList>
            <person name="Bonham K.S."/>
            <person name="Wolfe B.E."/>
            <person name="Dutton R.J."/>
        </authorList>
    </citation>
    <scope>NUCLEOTIDE SEQUENCE [LARGE SCALE GENOMIC DNA]</scope>
    <source>
        <strain evidence="2 3">341_9</strain>
    </source>
</reference>
<evidence type="ECO:0000313" key="3">
    <source>
        <dbReference type="Proteomes" id="UP000218598"/>
    </source>
</evidence>
<proteinExistence type="predicted"/>
<dbReference type="OrthoDB" id="4171838at2"/>
<feature type="domain" description="Elongation factor G-binding protein C-terminal treble-clef zinc-finger" evidence="1">
    <location>
        <begin position="9"/>
        <end position="162"/>
    </location>
</feature>
<dbReference type="RefSeq" id="WP_096196522.1">
    <property type="nucleotide sequence ID" value="NZ_NRGR01000005.1"/>
</dbReference>
<name>A0A2A3YN58_9MICO</name>
<dbReference type="Pfam" id="PF16571">
    <property type="entry name" value="FBP_C"/>
    <property type="match status" value="1"/>
</dbReference>
<dbReference type="InterPro" id="IPR032330">
    <property type="entry name" value="EF-G-binding_C"/>
</dbReference>
<evidence type="ECO:0000313" key="2">
    <source>
        <dbReference type="EMBL" id="PCC40786.1"/>
    </source>
</evidence>